<evidence type="ECO:0000256" key="4">
    <source>
        <dbReference type="ARBA" id="ARBA00022989"/>
    </source>
</evidence>
<keyword evidence="5 6" id="KW-0472">Membrane</keyword>
<accession>A0A0N4UE79</accession>
<name>A0A0N4UE79_DRAME</name>
<dbReference type="InterPro" id="IPR021013">
    <property type="entry name" value="ATPase_Vma12"/>
</dbReference>
<gene>
    <name evidence="7" type="ORF">DME_LOCUS713</name>
</gene>
<evidence type="ECO:0000313" key="7">
    <source>
        <dbReference type="EMBL" id="VDN50740.1"/>
    </source>
</evidence>
<feature type="transmembrane region" description="Helical" evidence="6">
    <location>
        <begin position="109"/>
        <end position="131"/>
    </location>
</feature>
<reference evidence="7 9" key="2">
    <citation type="submission" date="2018-11" db="EMBL/GenBank/DDBJ databases">
        <authorList>
            <consortium name="Pathogen Informatics"/>
        </authorList>
    </citation>
    <scope>NUCLEOTIDE SEQUENCE [LARGE SCALE GENOMIC DNA]</scope>
</reference>
<keyword evidence="2 6" id="KW-0812">Transmembrane</keyword>
<evidence type="ECO:0000313" key="8">
    <source>
        <dbReference type="Proteomes" id="UP000038040"/>
    </source>
</evidence>
<proteinExistence type="predicted"/>
<evidence type="ECO:0000256" key="5">
    <source>
        <dbReference type="ARBA" id="ARBA00023136"/>
    </source>
</evidence>
<sequence>MEYRRCKNLTVILILIFSIFLYFLYFLNLYFAKFFSIKEEKRYREMTKSVDPNQIYGRVNFTRGFGEEIRSANRNLVAVFNTLLTVGGAFIFGFYGIQYAYPNLNLNNMVRVTIGLILATIVFFADIYFIITRMDDLGEKPIQNKDILNN</sequence>
<protein>
    <submittedName>
        <fullName evidence="10">Transmembrane protein</fullName>
    </submittedName>
</protein>
<dbReference type="PANTHER" id="PTHR31394">
    <property type="entry name" value="TRANSMEMBRANE PROTEIN 199"/>
    <property type="match status" value="1"/>
</dbReference>
<comment type="subcellular location">
    <subcellularLocation>
        <location evidence="1">Endoplasmic reticulum membrane</location>
        <topology evidence="1">Multi-pass membrane protein</topology>
    </subcellularLocation>
</comment>
<dbReference type="Proteomes" id="UP000274756">
    <property type="component" value="Unassembled WGS sequence"/>
</dbReference>
<dbReference type="Pfam" id="PF11712">
    <property type="entry name" value="Vma12"/>
    <property type="match status" value="1"/>
</dbReference>
<evidence type="ECO:0000256" key="2">
    <source>
        <dbReference type="ARBA" id="ARBA00022692"/>
    </source>
</evidence>
<evidence type="ECO:0000256" key="6">
    <source>
        <dbReference type="SAM" id="Phobius"/>
    </source>
</evidence>
<reference evidence="10" key="1">
    <citation type="submission" date="2017-02" db="UniProtKB">
        <authorList>
            <consortium name="WormBaseParasite"/>
        </authorList>
    </citation>
    <scope>IDENTIFICATION</scope>
</reference>
<evidence type="ECO:0000256" key="1">
    <source>
        <dbReference type="ARBA" id="ARBA00004477"/>
    </source>
</evidence>
<evidence type="ECO:0000256" key="3">
    <source>
        <dbReference type="ARBA" id="ARBA00022824"/>
    </source>
</evidence>
<dbReference type="GO" id="GO:0005789">
    <property type="term" value="C:endoplasmic reticulum membrane"/>
    <property type="evidence" value="ECO:0007669"/>
    <property type="project" value="UniProtKB-SubCell"/>
</dbReference>
<dbReference type="WBParaSite" id="DME_0000566801-mRNA-1">
    <property type="protein sequence ID" value="DME_0000566801-mRNA-1"/>
    <property type="gene ID" value="DME_0000566801"/>
</dbReference>
<dbReference type="GO" id="GO:0070072">
    <property type="term" value="P:vacuolar proton-transporting V-type ATPase complex assembly"/>
    <property type="evidence" value="ECO:0007669"/>
    <property type="project" value="InterPro"/>
</dbReference>
<feature type="transmembrane region" description="Helical" evidence="6">
    <location>
        <begin position="76"/>
        <end position="97"/>
    </location>
</feature>
<keyword evidence="9" id="KW-1185">Reference proteome</keyword>
<evidence type="ECO:0000313" key="9">
    <source>
        <dbReference type="Proteomes" id="UP000274756"/>
    </source>
</evidence>
<keyword evidence="3" id="KW-0256">Endoplasmic reticulum</keyword>
<organism evidence="8 10">
    <name type="scientific">Dracunculus medinensis</name>
    <name type="common">Guinea worm</name>
    <dbReference type="NCBI Taxonomy" id="318479"/>
    <lineage>
        <taxon>Eukaryota</taxon>
        <taxon>Metazoa</taxon>
        <taxon>Ecdysozoa</taxon>
        <taxon>Nematoda</taxon>
        <taxon>Chromadorea</taxon>
        <taxon>Rhabditida</taxon>
        <taxon>Spirurina</taxon>
        <taxon>Dracunculoidea</taxon>
        <taxon>Dracunculidae</taxon>
        <taxon>Dracunculus</taxon>
    </lineage>
</organism>
<dbReference type="Proteomes" id="UP000038040">
    <property type="component" value="Unplaced"/>
</dbReference>
<feature type="transmembrane region" description="Helical" evidence="6">
    <location>
        <begin position="12"/>
        <end position="32"/>
    </location>
</feature>
<dbReference type="AlphaFoldDB" id="A0A0N4UE79"/>
<dbReference type="OrthoDB" id="19981at2759"/>
<keyword evidence="4 6" id="KW-1133">Transmembrane helix</keyword>
<dbReference type="EMBL" id="UYYG01000007">
    <property type="protein sequence ID" value="VDN50740.1"/>
    <property type="molecule type" value="Genomic_DNA"/>
</dbReference>
<evidence type="ECO:0000313" key="10">
    <source>
        <dbReference type="WBParaSite" id="DME_0000566801-mRNA-1"/>
    </source>
</evidence>
<dbReference type="PANTHER" id="PTHR31394:SF1">
    <property type="entry name" value="TRANSMEMBRANE PROTEIN 199"/>
    <property type="match status" value="1"/>
</dbReference>